<gene>
    <name evidence="2" type="ORF">MENT_LOCUS37631</name>
</gene>
<dbReference type="AlphaFoldDB" id="A0A6V7WDY8"/>
<protein>
    <submittedName>
        <fullName evidence="2">Uncharacterized protein</fullName>
    </submittedName>
</protein>
<comment type="caution">
    <text evidence="2">The sequence shown here is derived from an EMBL/GenBank/DDBJ whole genome shotgun (WGS) entry which is preliminary data.</text>
</comment>
<name>A0A6V7WDY8_MELEN</name>
<accession>A0A6V7WDY8</accession>
<proteinExistence type="predicted"/>
<dbReference type="Proteomes" id="UP000580250">
    <property type="component" value="Unassembled WGS sequence"/>
</dbReference>
<feature type="region of interest" description="Disordered" evidence="1">
    <location>
        <begin position="38"/>
        <end position="70"/>
    </location>
</feature>
<reference evidence="2 3" key="1">
    <citation type="submission" date="2020-08" db="EMBL/GenBank/DDBJ databases">
        <authorList>
            <person name="Koutsovoulos G."/>
            <person name="Danchin GJ E."/>
        </authorList>
    </citation>
    <scope>NUCLEOTIDE SEQUENCE [LARGE SCALE GENOMIC DNA]</scope>
</reference>
<sequence>MLNIQGIVFKCFNTIPILLNNYNFSTSTFDKVTTKHHIRLSSNHPSTSNTTRNNPRTNPEPTRHNCRLFK</sequence>
<feature type="compositionally biased region" description="Low complexity" evidence="1">
    <location>
        <begin position="41"/>
        <end position="60"/>
    </location>
</feature>
<dbReference type="EMBL" id="CAJEWN010000537">
    <property type="protein sequence ID" value="CAD2185221.1"/>
    <property type="molecule type" value="Genomic_DNA"/>
</dbReference>
<evidence type="ECO:0000313" key="2">
    <source>
        <dbReference type="EMBL" id="CAD2185221.1"/>
    </source>
</evidence>
<organism evidence="2 3">
    <name type="scientific">Meloidogyne enterolobii</name>
    <name type="common">Root-knot nematode worm</name>
    <name type="synonym">Meloidogyne mayaguensis</name>
    <dbReference type="NCBI Taxonomy" id="390850"/>
    <lineage>
        <taxon>Eukaryota</taxon>
        <taxon>Metazoa</taxon>
        <taxon>Ecdysozoa</taxon>
        <taxon>Nematoda</taxon>
        <taxon>Chromadorea</taxon>
        <taxon>Rhabditida</taxon>
        <taxon>Tylenchina</taxon>
        <taxon>Tylenchomorpha</taxon>
        <taxon>Tylenchoidea</taxon>
        <taxon>Meloidogynidae</taxon>
        <taxon>Meloidogyninae</taxon>
        <taxon>Meloidogyne</taxon>
    </lineage>
</organism>
<evidence type="ECO:0000256" key="1">
    <source>
        <dbReference type="SAM" id="MobiDB-lite"/>
    </source>
</evidence>
<evidence type="ECO:0000313" key="3">
    <source>
        <dbReference type="Proteomes" id="UP000580250"/>
    </source>
</evidence>